<proteinExistence type="predicted"/>
<dbReference type="STRING" id="679926.Mpet_1420"/>
<organism evidence="2 3">
    <name type="scientific">Methanolacinia petrolearia (strain DSM 11571 / OCM 486 / SEBR 4847)</name>
    <name type="common">Methanoplanus petrolearius</name>
    <dbReference type="NCBI Taxonomy" id="679926"/>
    <lineage>
        <taxon>Archaea</taxon>
        <taxon>Methanobacteriati</taxon>
        <taxon>Methanobacteriota</taxon>
        <taxon>Stenosarchaea group</taxon>
        <taxon>Methanomicrobia</taxon>
        <taxon>Methanomicrobiales</taxon>
        <taxon>Methanomicrobiaceae</taxon>
        <taxon>Methanolacinia</taxon>
    </lineage>
</organism>
<dbReference type="OrthoDB" id="378291at2157"/>
<reference evidence="2 3" key="1">
    <citation type="journal article" date="2010" name="Stand. Genomic Sci.">
        <title>Complete genome sequence of Methanoplanus petrolearius type strain (SEBR 4847).</title>
        <authorList>
            <person name="Brambilla E."/>
            <person name="Djao O.D."/>
            <person name="Daligault H."/>
            <person name="Lapidus A."/>
            <person name="Lucas S."/>
            <person name="Hammon N."/>
            <person name="Nolan M."/>
            <person name="Tice H."/>
            <person name="Cheng J.F."/>
            <person name="Han C."/>
            <person name="Tapia R."/>
            <person name="Goodwin L."/>
            <person name="Pitluck S."/>
            <person name="Liolios K."/>
            <person name="Ivanova N."/>
            <person name="Mavromatis K."/>
            <person name="Mikhailova N."/>
            <person name="Pati A."/>
            <person name="Chen A."/>
            <person name="Palaniappan K."/>
            <person name="Land M."/>
            <person name="Hauser L."/>
            <person name="Chang Y.J."/>
            <person name="Jeffries C.D."/>
            <person name="Rohde M."/>
            <person name="Spring S."/>
            <person name="Sikorski J."/>
            <person name="Goker M."/>
            <person name="Woyke T."/>
            <person name="Bristow J."/>
            <person name="Eisen J.A."/>
            <person name="Markowitz V."/>
            <person name="Hugenholtz P."/>
            <person name="Kyrpides N.C."/>
            <person name="Klenk H.P."/>
        </authorList>
    </citation>
    <scope>NUCLEOTIDE SEQUENCE [LARGE SCALE GENOMIC DNA]</scope>
    <source>
        <strain evidence="3">DSM 11571 / OCM 486 / SEBR 4847</strain>
    </source>
</reference>
<dbReference type="eggNOG" id="arCOG03732">
    <property type="taxonomic scope" value="Archaea"/>
</dbReference>
<evidence type="ECO:0000313" key="2">
    <source>
        <dbReference type="EMBL" id="ADN36180.1"/>
    </source>
</evidence>
<protein>
    <submittedName>
        <fullName evidence="2">Uncharacterized protein</fullName>
    </submittedName>
</protein>
<dbReference type="HOGENOM" id="CLU_1901956_0_0_2"/>
<keyword evidence="3" id="KW-1185">Reference proteome</keyword>
<dbReference type="EMBL" id="CP002117">
    <property type="protein sequence ID" value="ADN36180.1"/>
    <property type="molecule type" value="Genomic_DNA"/>
</dbReference>
<dbReference type="RefSeq" id="WP_013329357.1">
    <property type="nucleotide sequence ID" value="NC_014507.1"/>
</dbReference>
<evidence type="ECO:0000256" key="1">
    <source>
        <dbReference type="SAM" id="MobiDB-lite"/>
    </source>
</evidence>
<dbReference type="KEGG" id="mpi:Mpet_1420"/>
<dbReference type="GeneID" id="9743890"/>
<gene>
    <name evidence="2" type="ordered locus">Mpet_1420</name>
</gene>
<name>E1RFF0_METP4</name>
<evidence type="ECO:0000313" key="3">
    <source>
        <dbReference type="Proteomes" id="UP000006565"/>
    </source>
</evidence>
<dbReference type="AlphaFoldDB" id="E1RFF0"/>
<sequence length="133" mass="14327">MSLRTLIVTRMIKSPGGEETIKGIFEIGDSPEADATAAAVELMNTIAENAVSGFAKDHNLPDKTTAVTPGPGEQIDPDAKKTENENPGKNDPTEGSEFTCEECGSRINSNESRLSQIFTNRNLCRQCLGKVEQ</sequence>
<dbReference type="Proteomes" id="UP000006565">
    <property type="component" value="Chromosome"/>
</dbReference>
<accession>E1RFF0</accession>
<feature type="compositionally biased region" description="Basic and acidic residues" evidence="1">
    <location>
        <begin position="77"/>
        <end position="92"/>
    </location>
</feature>
<feature type="region of interest" description="Disordered" evidence="1">
    <location>
        <begin position="56"/>
        <end position="100"/>
    </location>
</feature>